<dbReference type="EMBL" id="WDLT01000004">
    <property type="protein sequence ID" value="KAB5746944.1"/>
    <property type="molecule type" value="Genomic_DNA"/>
</dbReference>
<name>A0A7J5MYB0_BIFAD</name>
<accession>A0A7J5MYB0</accession>
<organism evidence="1 2">
    <name type="scientific">Bifidobacterium adolescentis</name>
    <dbReference type="NCBI Taxonomy" id="1680"/>
    <lineage>
        <taxon>Bacteria</taxon>
        <taxon>Bacillati</taxon>
        <taxon>Actinomycetota</taxon>
        <taxon>Actinomycetes</taxon>
        <taxon>Bifidobacteriales</taxon>
        <taxon>Bifidobacteriaceae</taxon>
        <taxon>Bifidobacterium</taxon>
    </lineage>
</organism>
<gene>
    <name evidence="1" type="ORF">GA752_05015</name>
</gene>
<protein>
    <submittedName>
        <fullName evidence="1">Uncharacterized protein</fullName>
    </submittedName>
</protein>
<comment type="caution">
    <text evidence="1">The sequence shown here is derived from an EMBL/GenBank/DDBJ whole genome shotgun (WGS) entry which is preliminary data.</text>
</comment>
<proteinExistence type="predicted"/>
<dbReference type="AlphaFoldDB" id="A0A7J5MYB0"/>
<dbReference type="Proteomes" id="UP000437631">
    <property type="component" value="Unassembled WGS sequence"/>
</dbReference>
<reference evidence="1 2" key="1">
    <citation type="journal article" date="2019" name="Nat. Med.">
        <title>A library of human gut bacterial isolates paired with longitudinal multiomics data enables mechanistic microbiome research.</title>
        <authorList>
            <person name="Poyet M."/>
            <person name="Groussin M."/>
            <person name="Gibbons S.M."/>
            <person name="Avila-Pacheco J."/>
            <person name="Jiang X."/>
            <person name="Kearney S.M."/>
            <person name="Perrotta A.R."/>
            <person name="Berdy B."/>
            <person name="Zhao S."/>
            <person name="Lieberman T.D."/>
            <person name="Swanson P.K."/>
            <person name="Smith M."/>
            <person name="Roesemann S."/>
            <person name="Alexander J.E."/>
            <person name="Rich S.A."/>
            <person name="Livny J."/>
            <person name="Vlamakis H."/>
            <person name="Clish C."/>
            <person name="Bullock K."/>
            <person name="Deik A."/>
            <person name="Scott J."/>
            <person name="Pierce K.A."/>
            <person name="Xavier R.J."/>
            <person name="Alm E.J."/>
        </authorList>
    </citation>
    <scope>NUCLEOTIDE SEQUENCE [LARGE SCALE GENOMIC DNA]</scope>
    <source>
        <strain evidence="1 2">BIOML-A190</strain>
    </source>
</reference>
<evidence type="ECO:0000313" key="2">
    <source>
        <dbReference type="Proteomes" id="UP000437631"/>
    </source>
</evidence>
<sequence>MTVDTKKVVRVDGLARAITASLNATIGKADTGRALTRDDAKGEYTNIAEYWKAHRTGAVYGVQKPKWSATNSPACVKTRDNTGLVIERSTNTTAGRDDYRALNAFQCMNVNATVGDDGKPHVTAIEGYDQHYDRHGRNGLVWVMTPPLYYSVRETSASLEILISDSKWTGFSPMPGLLLPDGTERACMLHAKYMAGLDANGKPTSWSGIQPSRDFGCQNDYIDRAAKLGKGYSGLVSTDVAYIQIMLMMKYGTTNSDVLGGMFQHTMQATVTKGESNAHRVIVKTTDAAGFDIDNYVNVGTDGERNNAGNHSVAECRRIIGKTVIDAANTALDLDGDAITTINPTGNLKDYVSVMPYKTGATDRILGTDGIPHGELSIMHQPVKLQNIELFNGMYEGEQDTLIKAVKDSDTAGHCELWKTYDTTKANKTAITADYTHIGDFPAFTDKTSGQWLYGQDISIAAGIPLPVGTGASSATGLCDAFDGDPVKQPGIKMHRRFGYLGDGALFGAFCSFLRDAPAGRWWFNGGRLSALGRSKA</sequence>
<evidence type="ECO:0000313" key="1">
    <source>
        <dbReference type="EMBL" id="KAB5746944.1"/>
    </source>
</evidence>